<dbReference type="GO" id="GO:0005886">
    <property type="term" value="C:plasma membrane"/>
    <property type="evidence" value="ECO:0007669"/>
    <property type="project" value="UniProtKB-UniRule"/>
</dbReference>
<dbReference type="GO" id="GO:0008932">
    <property type="term" value="F:lytic endotransglycosylase activity"/>
    <property type="evidence" value="ECO:0007669"/>
    <property type="project" value="UniProtKB-UniRule"/>
</dbReference>
<dbReference type="GO" id="GO:0071555">
    <property type="term" value="P:cell wall organization"/>
    <property type="evidence" value="ECO:0007669"/>
    <property type="project" value="UniProtKB-KW"/>
</dbReference>
<keyword evidence="3 7" id="KW-1133">Transmembrane helix</keyword>
<proteinExistence type="inferred from homology"/>
<evidence type="ECO:0000256" key="3">
    <source>
        <dbReference type="ARBA" id="ARBA00022989"/>
    </source>
</evidence>
<dbReference type="Gene3D" id="3.30.1490.480">
    <property type="entry name" value="Endolytic murein transglycosylase"/>
    <property type="match status" value="1"/>
</dbReference>
<evidence type="ECO:0000256" key="1">
    <source>
        <dbReference type="ARBA" id="ARBA00022475"/>
    </source>
</evidence>
<organism evidence="8 9">
    <name type="scientific">Haliea salexigens</name>
    <dbReference type="NCBI Taxonomy" id="287487"/>
    <lineage>
        <taxon>Bacteria</taxon>
        <taxon>Pseudomonadati</taxon>
        <taxon>Pseudomonadota</taxon>
        <taxon>Gammaproteobacteria</taxon>
        <taxon>Cellvibrionales</taxon>
        <taxon>Halieaceae</taxon>
        <taxon>Haliea</taxon>
    </lineage>
</organism>
<keyword evidence="6 7" id="KW-0961">Cell wall biogenesis/degradation</keyword>
<accession>A0A3C1KKW5</accession>
<dbReference type="STRING" id="1121937.GCA_000423125_03505"/>
<dbReference type="EMBL" id="DMND01000092">
    <property type="protein sequence ID" value="HAN27360.1"/>
    <property type="molecule type" value="Genomic_DNA"/>
</dbReference>
<comment type="function">
    <text evidence="7">Functions as a peptidoglycan terminase that cleaves nascent peptidoglycan strands endolytically to terminate their elongation.</text>
</comment>
<dbReference type="Gene3D" id="3.30.160.60">
    <property type="entry name" value="Classic Zinc Finger"/>
    <property type="match status" value="1"/>
</dbReference>
<comment type="similarity">
    <text evidence="7">Belongs to the transglycosylase MltG family.</text>
</comment>
<evidence type="ECO:0000256" key="5">
    <source>
        <dbReference type="ARBA" id="ARBA00023239"/>
    </source>
</evidence>
<dbReference type="CDD" id="cd08010">
    <property type="entry name" value="MltG_like"/>
    <property type="match status" value="1"/>
</dbReference>
<keyword evidence="1 7" id="KW-1003">Cell membrane</keyword>
<evidence type="ECO:0000256" key="4">
    <source>
        <dbReference type="ARBA" id="ARBA00023136"/>
    </source>
</evidence>
<dbReference type="InterPro" id="IPR003770">
    <property type="entry name" value="MLTG-like"/>
</dbReference>
<dbReference type="HAMAP" id="MF_02065">
    <property type="entry name" value="MltG"/>
    <property type="match status" value="1"/>
</dbReference>
<dbReference type="AlphaFoldDB" id="A0A3C1KKW5"/>
<dbReference type="PANTHER" id="PTHR30518:SF2">
    <property type="entry name" value="ENDOLYTIC MUREIN TRANSGLYCOSYLASE"/>
    <property type="match status" value="1"/>
</dbReference>
<name>A0A3C1KKW5_9GAMM</name>
<sequence>MVAAVSRGWRWLLLSAAILALVAALAVREAWQRWQAPLLLPESGILLTVYPGDSLRSVAERLEMQGVLQHPELLLLWARYHKQDVSIRRGEYDLQPGLTAESLLAMLVSGRVVQYQVTLPEGIVVAQALAILREEPALTSVLSGPEDARLLTLVAPFEATEGLFLPETYRFERGDTDLDLLQRAHRALLAALEQEWAGRAPELPYATPYEALIMASIIERETGVVEEREEIAGVFVRRLQRGMRLQTDPTIIYGLGESFDGNLRRSHLRDAGNLFNTYRHDGLPPTPIALPGRAALRAALQPAAGETLFFVARGDGSHEFNTTLEGHERAVRKYQLQRRKDYRSSPEKP</sequence>
<reference evidence="8 9" key="1">
    <citation type="journal article" date="2018" name="Nat. Biotechnol.">
        <title>A standardized bacterial taxonomy based on genome phylogeny substantially revises the tree of life.</title>
        <authorList>
            <person name="Parks D.H."/>
            <person name="Chuvochina M."/>
            <person name="Waite D.W."/>
            <person name="Rinke C."/>
            <person name="Skarshewski A."/>
            <person name="Chaumeil P.A."/>
            <person name="Hugenholtz P."/>
        </authorList>
    </citation>
    <scope>NUCLEOTIDE SEQUENCE [LARGE SCALE GENOMIC DNA]</scope>
    <source>
        <strain evidence="8">UBA9158</strain>
    </source>
</reference>
<keyword evidence="7" id="KW-0997">Cell inner membrane</keyword>
<evidence type="ECO:0000313" key="8">
    <source>
        <dbReference type="EMBL" id="HAN27360.1"/>
    </source>
</evidence>
<keyword evidence="4 7" id="KW-0472">Membrane</keyword>
<evidence type="ECO:0000313" key="9">
    <source>
        <dbReference type="Proteomes" id="UP000259273"/>
    </source>
</evidence>
<dbReference type="PANTHER" id="PTHR30518">
    <property type="entry name" value="ENDOLYTIC MUREIN TRANSGLYCOSYLASE"/>
    <property type="match status" value="1"/>
</dbReference>
<keyword evidence="5 7" id="KW-0456">Lyase</keyword>
<dbReference type="NCBIfam" id="TIGR00247">
    <property type="entry name" value="endolytic transglycosylase MltG"/>
    <property type="match status" value="1"/>
</dbReference>
<evidence type="ECO:0000256" key="7">
    <source>
        <dbReference type="HAMAP-Rule" id="MF_02065"/>
    </source>
</evidence>
<dbReference type="EC" id="4.2.2.29" evidence="7"/>
<feature type="site" description="Important for catalytic activity" evidence="7">
    <location>
        <position position="221"/>
    </location>
</feature>
<comment type="caution">
    <text evidence="8">The sequence shown here is derived from an EMBL/GenBank/DDBJ whole genome shotgun (WGS) entry which is preliminary data.</text>
</comment>
<dbReference type="Pfam" id="PF02618">
    <property type="entry name" value="YceG"/>
    <property type="match status" value="1"/>
</dbReference>
<dbReference type="GO" id="GO:0009252">
    <property type="term" value="P:peptidoglycan biosynthetic process"/>
    <property type="evidence" value="ECO:0007669"/>
    <property type="project" value="UniProtKB-UniRule"/>
</dbReference>
<gene>
    <name evidence="7 8" type="primary">mltG</name>
    <name evidence="8" type="ORF">DCP75_06510</name>
</gene>
<protein>
    <recommendedName>
        <fullName evidence="7">Endolytic murein transglycosylase</fullName>
        <ecNumber evidence="7">4.2.2.29</ecNumber>
    </recommendedName>
    <alternativeName>
        <fullName evidence="7">Peptidoglycan lytic transglycosylase</fullName>
    </alternativeName>
    <alternativeName>
        <fullName evidence="7">Peptidoglycan polymerization terminase</fullName>
    </alternativeName>
</protein>
<evidence type="ECO:0000256" key="2">
    <source>
        <dbReference type="ARBA" id="ARBA00022692"/>
    </source>
</evidence>
<keyword evidence="2 7" id="KW-0812">Transmembrane</keyword>
<evidence type="ECO:0000256" key="6">
    <source>
        <dbReference type="ARBA" id="ARBA00023316"/>
    </source>
</evidence>
<dbReference type="Proteomes" id="UP000259273">
    <property type="component" value="Unassembled WGS sequence"/>
</dbReference>
<comment type="catalytic activity">
    <reaction evidence="7">
        <text>a peptidoglycan chain = a peptidoglycan chain with N-acetyl-1,6-anhydromuramyl-[peptide] at the reducing end + a peptidoglycan chain with N-acetylglucosamine at the non-reducing end.</text>
        <dbReference type="EC" id="4.2.2.29"/>
    </reaction>
</comment>